<evidence type="ECO:0000256" key="4">
    <source>
        <dbReference type="ARBA" id="ARBA00022722"/>
    </source>
</evidence>
<keyword evidence="5 15" id="KW-0479">Metal-binding</keyword>
<dbReference type="Gene3D" id="3.30.420.10">
    <property type="entry name" value="Ribonuclease H-like superfamily/Ribonuclease H"/>
    <property type="match status" value="1"/>
</dbReference>
<comment type="caution">
    <text evidence="18">The sequence shown here is derived from an EMBL/GenBank/DDBJ whole genome shotgun (WGS) entry which is preliminary data.</text>
</comment>
<sequence>MAQSFLFYDLETFGLDSRADRIAQAALVRTDMELRVIDDPIVLLCRIAPDYLPSPSSCLVTGITPQQTLKDGICEADFIKRINEEFSRPGTTTLGFNSISFDDEFIRNCLYRNLMDPYEREWMNGCSRWDILDLVRAVHDFRPEGIVFNHRTEKGNPSFKLVHLTEDNGIEQEGAHDALVDVYATINVAKLIRDRQPKLFNYYLTHRSKMAANSLIDTMGLKPLMYTCQAFTDERGASRPIVPIAYDRKKSSSVACFDLTKEASTLLSDEPEGLVWVTTNKCPYLAPISILTKDEAVQRRLGTDLTLMERNLDFIKANRTEIARRITARMEETEARRSEAPSDPDLRIYADSFYSDSDRVNMKLVQSLPPERRLHSPWHFDSDKVPKLLFRQVARNWPEVLNENEAIMWKNYCATRLLQPFNRNPDYNSYMKEIADKLDSMGTSGRDKLVLVALREYGQSLYESLMS</sequence>
<dbReference type="InterPro" id="IPR023607">
    <property type="entry name" value="Exodeoxyribonuclease_I"/>
</dbReference>
<keyword evidence="7 18" id="KW-0378">Hydrolase</keyword>
<evidence type="ECO:0000256" key="13">
    <source>
        <dbReference type="ARBA" id="ARBA00046792"/>
    </source>
</evidence>
<comment type="cofactor">
    <cofactor evidence="15">
        <name>Mg(2+)</name>
        <dbReference type="ChEBI" id="CHEBI:18420"/>
    </cofactor>
    <text evidence="15">Binds 2 Mg(2+) ions per monomer.</text>
</comment>
<dbReference type="InterPro" id="IPR036397">
    <property type="entry name" value="RNaseH_sf"/>
</dbReference>
<comment type="subunit">
    <text evidence="13">Monomer. Interacts with ssb (via C-terminus); this interaction stimulates the exonuclease activity by recruiting the enzyme to its substrate.</text>
</comment>
<evidence type="ECO:0000313" key="18">
    <source>
        <dbReference type="EMBL" id="MBO8442500.1"/>
    </source>
</evidence>
<keyword evidence="4" id="KW-0540">Nuclease</keyword>
<evidence type="ECO:0000256" key="2">
    <source>
        <dbReference type="ARBA" id="ARBA00012108"/>
    </source>
</evidence>
<feature type="domain" description="ExoI C-terminal" evidence="17">
    <location>
        <begin position="340"/>
        <end position="462"/>
    </location>
</feature>
<evidence type="ECO:0000256" key="3">
    <source>
        <dbReference type="ARBA" id="ARBA00019900"/>
    </source>
</evidence>
<accession>A0A9D9H652</accession>
<dbReference type="InterPro" id="IPR013520">
    <property type="entry name" value="Ribonucl_H"/>
</dbReference>
<evidence type="ECO:0000256" key="9">
    <source>
        <dbReference type="ARBA" id="ARBA00022842"/>
    </source>
</evidence>
<evidence type="ECO:0000259" key="17">
    <source>
        <dbReference type="PROSITE" id="PS51785"/>
    </source>
</evidence>
<dbReference type="GO" id="GO:0003677">
    <property type="term" value="F:DNA binding"/>
    <property type="evidence" value="ECO:0007669"/>
    <property type="project" value="UniProtKB-KW"/>
</dbReference>
<keyword evidence="11" id="KW-0234">DNA repair</keyword>
<evidence type="ECO:0000256" key="8">
    <source>
        <dbReference type="ARBA" id="ARBA00022839"/>
    </source>
</evidence>
<feature type="binding site" evidence="15">
    <location>
        <position position="9"/>
    </location>
    <ligand>
        <name>Mg(2+)</name>
        <dbReference type="ChEBI" id="CHEBI:18420"/>
        <label>1</label>
    </ligand>
</feature>
<evidence type="ECO:0000313" key="19">
    <source>
        <dbReference type="Proteomes" id="UP000823633"/>
    </source>
</evidence>
<name>A0A9D9H652_9SPIR</name>
<keyword evidence="9 15" id="KW-0460">Magnesium</keyword>
<feature type="binding site" evidence="14">
    <location>
        <position position="160"/>
    </location>
    <ligand>
        <name>substrate</name>
    </ligand>
</feature>
<protein>
    <recommendedName>
        <fullName evidence="3">Exodeoxyribonuclease I</fullName>
        <ecNumber evidence="2">3.1.11.1</ecNumber>
    </recommendedName>
    <alternativeName>
        <fullName evidence="12">DNA deoxyribophosphodiesterase</fullName>
    </alternativeName>
</protein>
<comment type="catalytic activity">
    <reaction evidence="1">
        <text>Exonucleolytic cleavage in the 3'- to 5'-direction to yield nucleoside 5'-phosphates.</text>
        <dbReference type="EC" id="3.1.11.1"/>
    </reaction>
</comment>
<dbReference type="FunFam" id="3.30.420.10:FF:000033">
    <property type="entry name" value="Exodeoxyribonuclease I"/>
    <property type="match status" value="1"/>
</dbReference>
<keyword evidence="8" id="KW-0269">Exonuclease</keyword>
<reference evidence="18" key="1">
    <citation type="submission" date="2020-10" db="EMBL/GenBank/DDBJ databases">
        <authorList>
            <person name="Gilroy R."/>
        </authorList>
    </citation>
    <scope>NUCLEOTIDE SEQUENCE</scope>
    <source>
        <strain evidence="18">11167</strain>
    </source>
</reference>
<dbReference type="InterPro" id="IPR013620">
    <property type="entry name" value="Exonuc_1_SH3"/>
</dbReference>
<evidence type="ECO:0000259" key="16">
    <source>
        <dbReference type="PROSITE" id="PS51784"/>
    </source>
</evidence>
<evidence type="ECO:0000256" key="14">
    <source>
        <dbReference type="PIRSR" id="PIRSR000977-1"/>
    </source>
</evidence>
<feature type="binding site" evidence="14">
    <location>
        <position position="11"/>
    </location>
    <ligand>
        <name>substrate</name>
    </ligand>
</feature>
<dbReference type="Gene3D" id="3.30.1520.20">
    <property type="entry name" value="Exonuclease ExoI, domain 2"/>
    <property type="match status" value="2"/>
</dbReference>
<keyword evidence="6" id="KW-0227">DNA damage</keyword>
<organism evidence="18 19">
    <name type="scientific">Candidatus Aphodenecus pullistercoris</name>
    <dbReference type="NCBI Taxonomy" id="2840669"/>
    <lineage>
        <taxon>Bacteria</taxon>
        <taxon>Pseudomonadati</taxon>
        <taxon>Spirochaetota</taxon>
        <taxon>Spirochaetia</taxon>
        <taxon>Spirochaetales</taxon>
        <taxon>Candidatus Aphodenecus</taxon>
    </lineage>
</organism>
<keyword evidence="10" id="KW-0238">DNA-binding</keyword>
<reference evidence="18" key="2">
    <citation type="journal article" date="2021" name="PeerJ">
        <title>Extensive microbial diversity within the chicken gut microbiome revealed by metagenomics and culture.</title>
        <authorList>
            <person name="Gilroy R."/>
            <person name="Ravi A."/>
            <person name="Getino M."/>
            <person name="Pursley I."/>
            <person name="Horton D.L."/>
            <person name="Alikhan N.F."/>
            <person name="Baker D."/>
            <person name="Gharbi K."/>
            <person name="Hall N."/>
            <person name="Watson M."/>
            <person name="Adriaenssens E.M."/>
            <person name="Foster-Nyarko E."/>
            <person name="Jarju S."/>
            <person name="Secka A."/>
            <person name="Antonio M."/>
            <person name="Oren A."/>
            <person name="Chaudhuri R.R."/>
            <person name="La Ragione R."/>
            <person name="Hildebrand F."/>
            <person name="Pallen M.J."/>
        </authorList>
    </citation>
    <scope>NUCLEOTIDE SEQUENCE</scope>
    <source>
        <strain evidence="18">11167</strain>
    </source>
</reference>
<dbReference type="PROSITE" id="PS51785">
    <property type="entry name" value="EXOI_C"/>
    <property type="match status" value="1"/>
</dbReference>
<evidence type="ECO:0000256" key="5">
    <source>
        <dbReference type="ARBA" id="ARBA00022723"/>
    </source>
</evidence>
<dbReference type="Proteomes" id="UP000823633">
    <property type="component" value="Unassembled WGS sequence"/>
</dbReference>
<dbReference type="InterPro" id="IPR058561">
    <property type="entry name" value="Exonuc_1_C"/>
</dbReference>
<dbReference type="Gene3D" id="1.20.1280.70">
    <property type="entry name" value="Exonuclease ExoI, domain 3"/>
    <property type="match status" value="1"/>
</dbReference>
<dbReference type="Pfam" id="PF08411">
    <property type="entry name" value="ExoI_SH3"/>
    <property type="match status" value="1"/>
</dbReference>
<evidence type="ECO:0000256" key="12">
    <source>
        <dbReference type="ARBA" id="ARBA00031220"/>
    </source>
</evidence>
<evidence type="ECO:0000256" key="1">
    <source>
        <dbReference type="ARBA" id="ARBA00000563"/>
    </source>
</evidence>
<evidence type="ECO:0000256" key="10">
    <source>
        <dbReference type="ARBA" id="ARBA00023125"/>
    </source>
</evidence>
<evidence type="ECO:0000256" key="15">
    <source>
        <dbReference type="PIRSR" id="PIRSR000977-2"/>
    </source>
</evidence>
<proteinExistence type="predicted"/>
<dbReference type="GO" id="GO:0006281">
    <property type="term" value="P:DNA repair"/>
    <property type="evidence" value="ECO:0007669"/>
    <property type="project" value="UniProtKB-KW"/>
</dbReference>
<dbReference type="EMBL" id="JADIMU010000013">
    <property type="protein sequence ID" value="MBO8442500.1"/>
    <property type="molecule type" value="Genomic_DNA"/>
</dbReference>
<dbReference type="EC" id="3.1.11.1" evidence="2"/>
<feature type="binding site" evidence="15">
    <location>
        <position position="181"/>
    </location>
    <ligand>
        <name>Mg(2+)</name>
        <dbReference type="ChEBI" id="CHEBI:18420"/>
        <label>2</label>
    </ligand>
</feature>
<dbReference type="GO" id="GO:0008310">
    <property type="term" value="F:single-stranded DNA 3'-5' DNA exonuclease activity"/>
    <property type="evidence" value="ECO:0007669"/>
    <property type="project" value="UniProtKB-EC"/>
</dbReference>
<dbReference type="NCBIfam" id="NF008746">
    <property type="entry name" value="PRK11779.1"/>
    <property type="match status" value="1"/>
</dbReference>
<dbReference type="GO" id="GO:0046872">
    <property type="term" value="F:metal ion binding"/>
    <property type="evidence" value="ECO:0007669"/>
    <property type="project" value="UniProtKB-KW"/>
</dbReference>
<dbReference type="CDD" id="cd06138">
    <property type="entry name" value="ExoI_N"/>
    <property type="match status" value="1"/>
</dbReference>
<dbReference type="PROSITE" id="PS51784">
    <property type="entry name" value="EXOI_SH3"/>
    <property type="match status" value="1"/>
</dbReference>
<evidence type="ECO:0000256" key="7">
    <source>
        <dbReference type="ARBA" id="ARBA00022801"/>
    </source>
</evidence>
<dbReference type="InterPro" id="IPR034747">
    <property type="entry name" value="EXOI_SH3"/>
</dbReference>
<dbReference type="PIRSF" id="PIRSF000977">
    <property type="entry name" value="Exodeoxyribonuclease_I"/>
    <property type="match status" value="1"/>
</dbReference>
<dbReference type="SMART" id="SM00479">
    <property type="entry name" value="EXOIII"/>
    <property type="match status" value="1"/>
</dbReference>
<feature type="binding site" evidence="15">
    <location>
        <position position="11"/>
    </location>
    <ligand>
        <name>Mg(2+)</name>
        <dbReference type="ChEBI" id="CHEBI:18420"/>
        <label>2</label>
    </ligand>
</feature>
<evidence type="ECO:0000256" key="6">
    <source>
        <dbReference type="ARBA" id="ARBA00022763"/>
    </source>
</evidence>
<gene>
    <name evidence="18" type="primary">sbcB</name>
    <name evidence="18" type="ORF">IAC42_01880</name>
</gene>
<dbReference type="SUPFAM" id="SSF53098">
    <property type="entry name" value="Ribonuclease H-like"/>
    <property type="match status" value="1"/>
</dbReference>
<evidence type="ECO:0000256" key="11">
    <source>
        <dbReference type="ARBA" id="ARBA00023204"/>
    </source>
</evidence>
<dbReference type="InterPro" id="IPR038649">
    <property type="entry name" value="EXOI_SH3_sf"/>
</dbReference>
<dbReference type="Pfam" id="PF26016">
    <property type="entry name" value="ExoI_C"/>
    <property type="match status" value="1"/>
</dbReference>
<feature type="domain" description="ExoI SH3-like" evidence="16">
    <location>
        <begin position="197"/>
        <end position="334"/>
    </location>
</feature>
<dbReference type="AlphaFoldDB" id="A0A9D9H652"/>
<dbReference type="InterPro" id="IPR012337">
    <property type="entry name" value="RNaseH-like_sf"/>
</dbReference>
<dbReference type="Pfam" id="PF00929">
    <property type="entry name" value="RNase_T"/>
    <property type="match status" value="1"/>
</dbReference>